<evidence type="ECO:0000256" key="1">
    <source>
        <dbReference type="SAM" id="Coils"/>
    </source>
</evidence>
<keyword evidence="4" id="KW-1185">Reference proteome</keyword>
<feature type="coiled-coil region" evidence="1">
    <location>
        <begin position="2"/>
        <end position="166"/>
    </location>
</feature>
<evidence type="ECO:0000256" key="2">
    <source>
        <dbReference type="SAM" id="MobiDB-lite"/>
    </source>
</evidence>
<reference evidence="3 4" key="1">
    <citation type="journal article" date="2023" name="Plants (Basel)">
        <title>Bridging the Gap: Combining Genomics and Transcriptomics Approaches to Understand Stylosanthes scabra, an Orphan Legume from the Brazilian Caatinga.</title>
        <authorList>
            <person name="Ferreira-Neto J.R.C."/>
            <person name="da Silva M.D."/>
            <person name="Binneck E."/>
            <person name="de Melo N.F."/>
            <person name="da Silva R.H."/>
            <person name="de Melo A.L.T.M."/>
            <person name="Pandolfi V."/>
            <person name="Bustamante F.O."/>
            <person name="Brasileiro-Vidal A.C."/>
            <person name="Benko-Iseppon A.M."/>
        </authorList>
    </citation>
    <scope>NUCLEOTIDE SEQUENCE [LARGE SCALE GENOMIC DNA]</scope>
    <source>
        <tissue evidence="3">Leaves</tissue>
    </source>
</reference>
<evidence type="ECO:0000313" key="4">
    <source>
        <dbReference type="Proteomes" id="UP001341840"/>
    </source>
</evidence>
<protein>
    <submittedName>
        <fullName evidence="3">Uncharacterized protein</fullName>
    </submittedName>
</protein>
<feature type="compositionally biased region" description="Basic and acidic residues" evidence="2">
    <location>
        <begin position="237"/>
        <end position="250"/>
    </location>
</feature>
<accession>A0ABU6SNI6</accession>
<comment type="caution">
    <text evidence="3">The sequence shown here is derived from an EMBL/GenBank/DDBJ whole genome shotgun (WGS) entry which is preliminary data.</text>
</comment>
<organism evidence="3 4">
    <name type="scientific">Stylosanthes scabra</name>
    <dbReference type="NCBI Taxonomy" id="79078"/>
    <lineage>
        <taxon>Eukaryota</taxon>
        <taxon>Viridiplantae</taxon>
        <taxon>Streptophyta</taxon>
        <taxon>Embryophyta</taxon>
        <taxon>Tracheophyta</taxon>
        <taxon>Spermatophyta</taxon>
        <taxon>Magnoliopsida</taxon>
        <taxon>eudicotyledons</taxon>
        <taxon>Gunneridae</taxon>
        <taxon>Pentapetalae</taxon>
        <taxon>rosids</taxon>
        <taxon>fabids</taxon>
        <taxon>Fabales</taxon>
        <taxon>Fabaceae</taxon>
        <taxon>Papilionoideae</taxon>
        <taxon>50 kb inversion clade</taxon>
        <taxon>dalbergioids sensu lato</taxon>
        <taxon>Dalbergieae</taxon>
        <taxon>Pterocarpus clade</taxon>
        <taxon>Stylosanthes</taxon>
    </lineage>
</organism>
<gene>
    <name evidence="3" type="ORF">PIB30_070221</name>
</gene>
<feature type="compositionally biased region" description="Basic and acidic residues" evidence="2">
    <location>
        <begin position="285"/>
        <end position="297"/>
    </location>
</feature>
<dbReference type="EMBL" id="JASCZI010061201">
    <property type="protein sequence ID" value="MED6138001.1"/>
    <property type="molecule type" value="Genomic_DNA"/>
</dbReference>
<proteinExistence type="predicted"/>
<dbReference type="Proteomes" id="UP001341840">
    <property type="component" value="Unassembled WGS sequence"/>
</dbReference>
<name>A0ABU6SNI6_9FABA</name>
<feature type="region of interest" description="Disordered" evidence="2">
    <location>
        <begin position="175"/>
        <end position="297"/>
    </location>
</feature>
<feature type="compositionally biased region" description="Polar residues" evidence="2">
    <location>
        <begin position="199"/>
        <end position="215"/>
    </location>
</feature>
<sequence>MLEKARSECRVKDESIRKLEDNLQSMENKAKGKDNIHRNLHEKIKELEGQVELKTSMQNQAEKQISQLSEKLKGKEETCTTLQHKVKELEKNSSMCKQVWDLERRLKDQLQGSECESAILKDKIKELERKLKEQEQSSESLLRQQMKELEDRYREREQQWHQQEASCFVEAGKATPNVGKSRMSGGGEYPIESEPRILKSSNSVNRPTSQPSANQMRIKREFRGSEAENNYGIPTSLHERRVTRKSDPPRVARIVRPTTKPVIPAHAGPVSHKRASTSRDQVQGIKERETKKKIWSR</sequence>
<keyword evidence="1" id="KW-0175">Coiled coil</keyword>
<evidence type="ECO:0000313" key="3">
    <source>
        <dbReference type="EMBL" id="MED6138001.1"/>
    </source>
</evidence>